<proteinExistence type="predicted"/>
<dbReference type="Proteomes" id="UP000075881">
    <property type="component" value="Unassembled WGS sequence"/>
</dbReference>
<reference evidence="2" key="2">
    <citation type="submission" date="2020-05" db="UniProtKB">
        <authorList>
            <consortium name="EnsemblMetazoa"/>
        </authorList>
    </citation>
    <scope>IDENTIFICATION</scope>
    <source>
        <strain evidence="2">ACHKN1017</strain>
    </source>
</reference>
<name>A0A182KHR2_9DIPT</name>
<evidence type="ECO:0000313" key="3">
    <source>
        <dbReference type="Proteomes" id="UP000075881"/>
    </source>
</evidence>
<dbReference type="AlphaFoldDB" id="A0A182KHR2"/>
<sequence>MARPGCGHVDDGSTAPCTGSGTDLSLSTSCATSSSLGQAFFSKCCSLSFGKVFSYRF</sequence>
<protein>
    <submittedName>
        <fullName evidence="2">Uncharacterized protein</fullName>
    </submittedName>
</protein>
<evidence type="ECO:0000313" key="2">
    <source>
        <dbReference type="EnsemblMetazoa" id="ACHR014028-PA"/>
    </source>
</evidence>
<feature type="region of interest" description="Disordered" evidence="1">
    <location>
        <begin position="1"/>
        <end position="24"/>
    </location>
</feature>
<accession>A0A182KHR2</accession>
<keyword evidence="3" id="KW-1185">Reference proteome</keyword>
<evidence type="ECO:0000256" key="1">
    <source>
        <dbReference type="SAM" id="MobiDB-lite"/>
    </source>
</evidence>
<reference evidence="3" key="1">
    <citation type="submission" date="2013-03" db="EMBL/GenBank/DDBJ databases">
        <title>The Genome Sequence of Anopheles christyi ACHKN1017.</title>
        <authorList>
            <consortium name="The Broad Institute Genomics Platform"/>
            <person name="Neafsey D.E."/>
            <person name="Besansky N."/>
            <person name="Walker B."/>
            <person name="Young S.K."/>
            <person name="Zeng Q."/>
            <person name="Gargeya S."/>
            <person name="Fitzgerald M."/>
            <person name="Haas B."/>
            <person name="Abouelleil A."/>
            <person name="Allen A.W."/>
            <person name="Alvarado L."/>
            <person name="Arachchi H.M."/>
            <person name="Berlin A.M."/>
            <person name="Chapman S.B."/>
            <person name="Gainer-Dewar J."/>
            <person name="Goldberg J."/>
            <person name="Griggs A."/>
            <person name="Gujja S."/>
            <person name="Hansen M."/>
            <person name="Howarth C."/>
            <person name="Imamovic A."/>
            <person name="Ireland A."/>
            <person name="Larimer J."/>
            <person name="McCowan C."/>
            <person name="Murphy C."/>
            <person name="Pearson M."/>
            <person name="Poon T.W."/>
            <person name="Priest M."/>
            <person name="Roberts A."/>
            <person name="Saif S."/>
            <person name="Shea T."/>
            <person name="Sisk P."/>
            <person name="Sykes S."/>
            <person name="Wortman J."/>
            <person name="Nusbaum C."/>
            <person name="Birren B."/>
        </authorList>
    </citation>
    <scope>NUCLEOTIDE SEQUENCE [LARGE SCALE GENOMIC DNA]</scope>
    <source>
        <strain evidence="3">ACHKN1017</strain>
    </source>
</reference>
<dbReference type="EnsemblMetazoa" id="ACHR014028-RA">
    <property type="protein sequence ID" value="ACHR014028-PA"/>
    <property type="gene ID" value="ACHR014028"/>
</dbReference>
<organism evidence="2 3">
    <name type="scientific">Anopheles christyi</name>
    <dbReference type="NCBI Taxonomy" id="43041"/>
    <lineage>
        <taxon>Eukaryota</taxon>
        <taxon>Metazoa</taxon>
        <taxon>Ecdysozoa</taxon>
        <taxon>Arthropoda</taxon>
        <taxon>Hexapoda</taxon>
        <taxon>Insecta</taxon>
        <taxon>Pterygota</taxon>
        <taxon>Neoptera</taxon>
        <taxon>Endopterygota</taxon>
        <taxon>Diptera</taxon>
        <taxon>Nematocera</taxon>
        <taxon>Culicoidea</taxon>
        <taxon>Culicidae</taxon>
        <taxon>Anophelinae</taxon>
        <taxon>Anopheles</taxon>
    </lineage>
</organism>
<dbReference type="VEuPathDB" id="VectorBase:ACHR014028"/>